<evidence type="ECO:0000313" key="1">
    <source>
        <dbReference type="EMBL" id="OWZ03308.1"/>
    </source>
</evidence>
<dbReference type="EMBL" id="NBNE01005600">
    <property type="protein sequence ID" value="OWZ03308.1"/>
    <property type="molecule type" value="Genomic_DNA"/>
</dbReference>
<dbReference type="OrthoDB" id="4348522at2759"/>
<dbReference type="GO" id="GO:0035091">
    <property type="term" value="F:phosphatidylinositol binding"/>
    <property type="evidence" value="ECO:0007669"/>
    <property type="project" value="InterPro"/>
</dbReference>
<dbReference type="InterPro" id="IPR036871">
    <property type="entry name" value="PX_dom_sf"/>
</dbReference>
<dbReference type="Gene3D" id="3.30.1520.10">
    <property type="entry name" value="Phox-like domain"/>
    <property type="match status" value="1"/>
</dbReference>
<comment type="caution">
    <text evidence="1">The sequence shown here is derived from an EMBL/GenBank/DDBJ whole genome shotgun (WGS) entry which is preliminary data.</text>
</comment>
<reference evidence="2" key="1">
    <citation type="submission" date="2017-03" db="EMBL/GenBank/DDBJ databases">
        <title>Phytopthora megakarya and P. palmivora, two closely related causual agents of cacao black pod achieved similar genome size and gene model numbers by different mechanisms.</title>
        <authorList>
            <person name="Ali S."/>
            <person name="Shao J."/>
            <person name="Larry D.J."/>
            <person name="Kronmiller B."/>
            <person name="Shen D."/>
            <person name="Strem M.D."/>
            <person name="Melnick R.L."/>
            <person name="Guiltinan M.J."/>
            <person name="Tyler B.M."/>
            <person name="Meinhardt L.W."/>
            <person name="Bailey B.A."/>
        </authorList>
    </citation>
    <scope>NUCLEOTIDE SEQUENCE [LARGE SCALE GENOMIC DNA]</scope>
    <source>
        <strain evidence="2">zdho120</strain>
    </source>
</reference>
<protein>
    <recommendedName>
        <fullName evidence="3">PX domain-containing protein</fullName>
    </recommendedName>
</protein>
<dbReference type="STRING" id="4795.A0A225VEK5"/>
<dbReference type="SUPFAM" id="SSF64268">
    <property type="entry name" value="PX domain"/>
    <property type="match status" value="1"/>
</dbReference>
<proteinExistence type="predicted"/>
<gene>
    <name evidence="1" type="ORF">PHMEG_00024987</name>
</gene>
<dbReference type="InterPro" id="IPR013083">
    <property type="entry name" value="Znf_RING/FYVE/PHD"/>
</dbReference>
<accession>A0A225VEK5</accession>
<dbReference type="AlphaFoldDB" id="A0A225VEK5"/>
<evidence type="ECO:0008006" key="3">
    <source>
        <dbReference type="Google" id="ProtNLM"/>
    </source>
</evidence>
<keyword evidence="2" id="KW-1185">Reference proteome</keyword>
<sequence length="298" mass="33686">MNLATLDYSSLSADLHALPNSIPSDSKNIRYSLASLRFLEQSDLPLLVDVSSTTKQANVVVYNCILTSVTTKTTWTVSYRYSEFDTFRAKIENEWTCHDPKCSGSCQALRDIISAFFPKKRLSIMSSNQGTITSRKKKFELKRLSIMSSNQGTITSRKKKFELVLIHLLRSVLLPGSAMKCRYARQHLQNNVFEFLGVKDAVDRRSVLQIFIDDHQVDAAMKKNKSNSNPKSNTAQCTVCLNNLEVETDGSESDTSYDGDNVKFVPDNDLAKSQILLPCKHSFHRNFIYVALVCFQTR</sequence>
<name>A0A225VEK5_9STRA</name>
<evidence type="ECO:0000313" key="2">
    <source>
        <dbReference type="Proteomes" id="UP000198211"/>
    </source>
</evidence>
<dbReference type="Proteomes" id="UP000198211">
    <property type="component" value="Unassembled WGS sequence"/>
</dbReference>
<organism evidence="1 2">
    <name type="scientific">Phytophthora megakarya</name>
    <dbReference type="NCBI Taxonomy" id="4795"/>
    <lineage>
        <taxon>Eukaryota</taxon>
        <taxon>Sar</taxon>
        <taxon>Stramenopiles</taxon>
        <taxon>Oomycota</taxon>
        <taxon>Peronosporomycetes</taxon>
        <taxon>Peronosporales</taxon>
        <taxon>Peronosporaceae</taxon>
        <taxon>Phytophthora</taxon>
    </lineage>
</organism>
<dbReference type="Gene3D" id="3.30.40.10">
    <property type="entry name" value="Zinc/RING finger domain, C3HC4 (zinc finger)"/>
    <property type="match status" value="1"/>
</dbReference>